<proteinExistence type="predicted"/>
<accession>A0AAW0HMN3</accession>
<dbReference type="Proteomes" id="UP001488838">
    <property type="component" value="Unassembled WGS sequence"/>
</dbReference>
<name>A0AAW0HMN3_MYOGA</name>
<keyword evidence="2" id="KW-1185">Reference proteome</keyword>
<protein>
    <submittedName>
        <fullName evidence="1">Uncharacterized protein</fullName>
    </submittedName>
</protein>
<evidence type="ECO:0000313" key="1">
    <source>
        <dbReference type="EMBL" id="KAK7803392.1"/>
    </source>
</evidence>
<dbReference type="AlphaFoldDB" id="A0AAW0HMN3"/>
<organism evidence="1 2">
    <name type="scientific">Myodes glareolus</name>
    <name type="common">Bank vole</name>
    <name type="synonym">Clethrionomys glareolus</name>
    <dbReference type="NCBI Taxonomy" id="447135"/>
    <lineage>
        <taxon>Eukaryota</taxon>
        <taxon>Metazoa</taxon>
        <taxon>Chordata</taxon>
        <taxon>Craniata</taxon>
        <taxon>Vertebrata</taxon>
        <taxon>Euteleostomi</taxon>
        <taxon>Mammalia</taxon>
        <taxon>Eutheria</taxon>
        <taxon>Euarchontoglires</taxon>
        <taxon>Glires</taxon>
        <taxon>Rodentia</taxon>
        <taxon>Myomorpha</taxon>
        <taxon>Muroidea</taxon>
        <taxon>Cricetidae</taxon>
        <taxon>Arvicolinae</taxon>
        <taxon>Myodes</taxon>
    </lineage>
</organism>
<evidence type="ECO:0000313" key="2">
    <source>
        <dbReference type="Proteomes" id="UP001488838"/>
    </source>
</evidence>
<sequence>MEGGKIHLSAAYWLLDVEMSKFMKLREVVLVLTECYSEHKAAMEENHQETKTKAFMKVQPPHAHRSSVDMPLDKDVFRDTALESKPKQEVKVKYRYEMTPTSRQIFCPRNTAGTVPADANSSSFS</sequence>
<gene>
    <name evidence="1" type="ORF">U0070_012507</name>
</gene>
<comment type="caution">
    <text evidence="1">The sequence shown here is derived from an EMBL/GenBank/DDBJ whole genome shotgun (WGS) entry which is preliminary data.</text>
</comment>
<dbReference type="EMBL" id="JBBHLL010000421">
    <property type="protein sequence ID" value="KAK7803392.1"/>
    <property type="molecule type" value="Genomic_DNA"/>
</dbReference>
<reference evidence="1 2" key="1">
    <citation type="journal article" date="2023" name="bioRxiv">
        <title>Conserved and derived expression patterns and positive selection on dental genes reveal complex evolutionary context of ever-growing rodent molars.</title>
        <authorList>
            <person name="Calamari Z.T."/>
            <person name="Song A."/>
            <person name="Cohen E."/>
            <person name="Akter M."/>
            <person name="Roy R.D."/>
            <person name="Hallikas O."/>
            <person name="Christensen M.M."/>
            <person name="Li P."/>
            <person name="Marangoni P."/>
            <person name="Jernvall J."/>
            <person name="Klein O.D."/>
        </authorList>
    </citation>
    <scope>NUCLEOTIDE SEQUENCE [LARGE SCALE GENOMIC DNA]</scope>
    <source>
        <strain evidence="1">V071</strain>
    </source>
</reference>